<evidence type="ECO:0000313" key="7">
    <source>
        <dbReference type="EMBL" id="TSJ60190.1"/>
    </source>
</evidence>
<gene>
    <name evidence="7" type="ORF">FO470_18560</name>
</gene>
<sequence>MSAESRPSARPAVARVPAAGRADAARHLLRSHQIRESLALARQASPRNALLAGVQAALTMAVALPLAYVSAWPHMVGFASLGALVALFGRFAPPARRGRVVALCALCQCLAVLIMSTVVWLGAPLPVQLALLALLCGLFFLATVSWQFGPPGALIFAFAAGASMGPVDAGWQIVERTAATALVAGLAWLVCASTEIVRRQATPEAPFPVEPARPLDHRLIAATRIAIGSAIAAFAADAMGAAHPAWAAMGTLAVMQGSHLHISMNRALQRMGGTLIGAALVWLIMLQAPSVWTVIALLVVLQIVTEMVIGTNYAFGQITVTPMALLMSYLASPSADGAGMASERVLDTLIGISIGIVLAVLCSTLDDRVHLAHHHAARARRPEEG</sequence>
<evidence type="ECO:0000256" key="3">
    <source>
        <dbReference type="ARBA" id="ARBA00022989"/>
    </source>
</evidence>
<keyword evidence="4 5" id="KW-0472">Membrane</keyword>
<feature type="transmembrane region" description="Helical" evidence="5">
    <location>
        <begin position="344"/>
        <end position="361"/>
    </location>
</feature>
<comment type="subcellular location">
    <subcellularLocation>
        <location evidence="1">Membrane</location>
        <topology evidence="1">Multi-pass membrane protein</topology>
    </subcellularLocation>
</comment>
<feature type="transmembrane region" description="Helical" evidence="5">
    <location>
        <begin position="49"/>
        <end position="69"/>
    </location>
</feature>
<evidence type="ECO:0000259" key="6">
    <source>
        <dbReference type="Pfam" id="PF13515"/>
    </source>
</evidence>
<keyword evidence="8" id="KW-1185">Reference proteome</keyword>
<accession>A0ABY3DLW7</accession>
<feature type="transmembrane region" description="Helical" evidence="5">
    <location>
        <begin position="219"/>
        <end position="239"/>
    </location>
</feature>
<name>A0ABY3DLW7_9HYPH</name>
<feature type="transmembrane region" description="Helical" evidence="5">
    <location>
        <begin position="313"/>
        <end position="332"/>
    </location>
</feature>
<evidence type="ECO:0000256" key="1">
    <source>
        <dbReference type="ARBA" id="ARBA00004141"/>
    </source>
</evidence>
<dbReference type="EMBL" id="VMBP01000007">
    <property type="protein sequence ID" value="TSJ60190.1"/>
    <property type="molecule type" value="Genomic_DNA"/>
</dbReference>
<keyword evidence="2 5" id="KW-0812">Transmembrane</keyword>
<feature type="transmembrane region" description="Helical" evidence="5">
    <location>
        <begin position="75"/>
        <end position="93"/>
    </location>
</feature>
<evidence type="ECO:0000313" key="8">
    <source>
        <dbReference type="Proteomes" id="UP000315321"/>
    </source>
</evidence>
<dbReference type="RefSeq" id="WP_144344484.1">
    <property type="nucleotide sequence ID" value="NZ_VMBP01000007.1"/>
</dbReference>
<evidence type="ECO:0000256" key="2">
    <source>
        <dbReference type="ARBA" id="ARBA00022692"/>
    </source>
</evidence>
<feature type="domain" description="Integral membrane bound transporter" evidence="6">
    <location>
        <begin position="231"/>
        <end position="357"/>
    </location>
</feature>
<reference evidence="7 8" key="1">
    <citation type="submission" date="2019-07" db="EMBL/GenBank/DDBJ databases">
        <authorList>
            <person name="Grouzdev D.S."/>
        </authorList>
    </citation>
    <scope>NUCLEOTIDE SEQUENCE [LARGE SCALE GENOMIC DNA]</scope>
    <source>
        <strain evidence="7 8">3C</strain>
    </source>
</reference>
<keyword evidence="3 5" id="KW-1133">Transmembrane helix</keyword>
<comment type="caution">
    <text evidence="7">The sequence shown here is derived from an EMBL/GenBank/DDBJ whole genome shotgun (WGS) entry which is preliminary data.</text>
</comment>
<proteinExistence type="predicted"/>
<dbReference type="Pfam" id="PF13515">
    <property type="entry name" value="FUSC_2"/>
    <property type="match status" value="1"/>
</dbReference>
<dbReference type="InterPro" id="IPR049453">
    <property type="entry name" value="Memb_transporter_dom"/>
</dbReference>
<evidence type="ECO:0000256" key="5">
    <source>
        <dbReference type="SAM" id="Phobius"/>
    </source>
</evidence>
<feature type="transmembrane region" description="Helical" evidence="5">
    <location>
        <begin position="100"/>
        <end position="121"/>
    </location>
</feature>
<feature type="transmembrane region" description="Helical" evidence="5">
    <location>
        <begin position="127"/>
        <end position="146"/>
    </location>
</feature>
<feature type="transmembrane region" description="Helical" evidence="5">
    <location>
        <begin position="274"/>
        <end position="301"/>
    </location>
</feature>
<evidence type="ECO:0000256" key="4">
    <source>
        <dbReference type="ARBA" id="ARBA00023136"/>
    </source>
</evidence>
<dbReference type="Proteomes" id="UP000315321">
    <property type="component" value="Unassembled WGS sequence"/>
</dbReference>
<protein>
    <submittedName>
        <fullName evidence="7">FUSC family protein</fullName>
    </submittedName>
</protein>
<organism evidence="7 8">
    <name type="scientific">Ancylobacter moscoviensis</name>
    <dbReference type="NCBI Taxonomy" id="2597768"/>
    <lineage>
        <taxon>Bacteria</taxon>
        <taxon>Pseudomonadati</taxon>
        <taxon>Pseudomonadota</taxon>
        <taxon>Alphaproteobacteria</taxon>
        <taxon>Hyphomicrobiales</taxon>
        <taxon>Xanthobacteraceae</taxon>
        <taxon>Ancylobacter</taxon>
    </lineage>
</organism>